<feature type="compositionally biased region" description="Polar residues" evidence="2">
    <location>
        <begin position="553"/>
        <end position="578"/>
    </location>
</feature>
<feature type="compositionally biased region" description="Low complexity" evidence="2">
    <location>
        <begin position="682"/>
        <end position="695"/>
    </location>
</feature>
<sequence length="1423" mass="159284">MNLNLGGSKKKQHHVRKKYSIITLDLFKPTKKSYPEFDYEKICKEYLKEDESSGEDERFHDREAEEIVRRLEQKYGGKRDKHGHKIRFGCADDYMDKTAGYDLTDPFIDDTEAYDEHVPSALDTARGGFYVNKGKLEFKSKYAEDDGDSDVEDTAAKKKAAEKKRKISSDEEESGNKRACIFPPAKPSVDNTSPSMECIRGSNLQLPVRLSSSGAAPTAKASDAPRNRLLTQQYIKKRRLLGQPPMSKIQSPAVKAALGVKKKLKPQVKRATVGMTDEDLVGFLKDMAGGEIEAVEEMESQICQKTTNTPSERDTDVDKPVTPATEKVLQSQVASSSSLAASSSTVAIPKRSPGRPPGSTIQRKQMPVMSDKLRAMIDTYQERTRQYGAPNKKIRLPPSLVALCIRIEEQCTVEHFNHQQKTRIFDSLASWVCVQRNSLYIRMKAYRDRHEPHSASDSDIITDEPFSEIKEAHSVNDEKLLGSNDSSSSVVIISPSPVISESLPRSPSETTMSEKKEQLIGVKNATSSDAARSSSTKHTPIIKENTEKMGITSDASPPSVSTTKYWNSSSPSKTASNQSKASLATNVTSALNNTQLLSVFATVMQQNRGDSICQQQHVADSLTAQMNANILSNKQQSELLSQYQLTLNNLVKMNTITSASPASPKPTTSRSDPQPSKPQPKPNRSLSINSSNSNSVQTLKQLTNEKTSQALKEINNALAQVVSEVEKALIHTENEYVKEKARTEKEGKIAPLKRFIWTDPLRTALKKQITLLFTSLEQHGDPNHVVNTTVVQYLYYSVRPLFKDYIKFRDLMLEILRLCPERRQLVLIPEMKAFIELSDASKTQPGISQIGSKVLKTRTDTFPAKISPNKNMSNTEVRNTSTTNVVDFRSNTAGKKENRSVKYNNGVEVEILPGSSRPSILHTPKLTSGQNVILIRKNKEREKFLAEKAVSREAFKEREEVERKLQEEVAENGQRDEETIKKWEREEAERLEGSRDEDEELGAVESMDFTMRPKDSHLQEIEEVELGADTEVDMNTEEDVNVDQKNGSQTCNSESEQTCSSTETEQLVVKKTESCSNGLSEQSSPQDPATTSNIQSVHPSSVPRITPPQNSRQTNVVHFTSSTSSSYKQESPVAVSSQKLPGSSVCAITSNFSSTRFSETHHHSNFSQRQSSHLEQTTREFTSLRSPNPQASSNYHSFYTQQQPSWSAKQLPISSPSLSNDRHPATLHSTSSCHPASSYTSSTFTTSQTIQQQPAFSPYSVQQRQISSKNLQSQHTSTIRHASQVSQQPVQEQMRRHQHGSTQHPYSYPSSTYSTTATIQKATLPTCSIPHNASRVYNTVLSSQKVVHPQRSVSSAGSSSAFSPLPQSPTRQQQLMTHQSAYNYQQHQFLLQQQQQQQRQKHLYDEQQQNQQNQDHQMYNNWR</sequence>
<evidence type="ECO:0000313" key="5">
    <source>
        <dbReference type="EMBL" id="VBB25804.1"/>
    </source>
</evidence>
<reference evidence="5 6" key="1">
    <citation type="submission" date="2018-08" db="EMBL/GenBank/DDBJ databases">
        <authorList>
            <person name="Laetsch R D."/>
            <person name="Stevens L."/>
            <person name="Kumar S."/>
            <person name="Blaxter L. M."/>
        </authorList>
    </citation>
    <scope>NUCLEOTIDE SEQUENCE [LARGE SCALE GENOMIC DNA]</scope>
</reference>
<feature type="compositionally biased region" description="Low complexity" evidence="2">
    <location>
        <begin position="1407"/>
        <end position="1423"/>
    </location>
</feature>
<dbReference type="Pfam" id="PF14075">
    <property type="entry name" value="UBN_AB"/>
    <property type="match status" value="1"/>
</dbReference>
<accession>A0A498SBB6</accession>
<feature type="region of interest" description="Disordered" evidence="2">
    <location>
        <begin position="499"/>
        <end position="578"/>
    </location>
</feature>
<feature type="region of interest" description="Disordered" evidence="2">
    <location>
        <begin position="333"/>
        <end position="362"/>
    </location>
</feature>
<feature type="compositionally biased region" description="Low complexity" evidence="2">
    <location>
        <begin position="333"/>
        <end position="344"/>
    </location>
</feature>
<feature type="compositionally biased region" description="Basic and acidic residues" evidence="2">
    <location>
        <begin position="966"/>
        <end position="994"/>
    </location>
</feature>
<evidence type="ECO:0000256" key="2">
    <source>
        <dbReference type="SAM" id="MobiDB-lite"/>
    </source>
</evidence>
<feature type="compositionally biased region" description="Low complexity" evidence="2">
    <location>
        <begin position="1050"/>
        <end position="1066"/>
    </location>
</feature>
<feature type="compositionally biased region" description="Polar residues" evidence="2">
    <location>
        <begin position="1209"/>
        <end position="1219"/>
    </location>
</feature>
<feature type="compositionally biased region" description="Polar residues" evidence="2">
    <location>
        <begin position="1259"/>
        <end position="1291"/>
    </location>
</feature>
<dbReference type="GO" id="GO:0005634">
    <property type="term" value="C:nucleus"/>
    <property type="evidence" value="ECO:0007669"/>
    <property type="project" value="TreeGrafter"/>
</dbReference>
<dbReference type="Proteomes" id="UP000276991">
    <property type="component" value="Unassembled WGS sequence"/>
</dbReference>
<dbReference type="Pfam" id="PF08729">
    <property type="entry name" value="HUN"/>
    <property type="match status" value="1"/>
</dbReference>
<evidence type="ECO:0000259" key="4">
    <source>
        <dbReference type="Pfam" id="PF14075"/>
    </source>
</evidence>
<proteinExistence type="predicted"/>
<evidence type="ECO:0000259" key="3">
    <source>
        <dbReference type="Pfam" id="PF08729"/>
    </source>
</evidence>
<keyword evidence="1" id="KW-0597">Phosphoprotein</keyword>
<feature type="compositionally biased region" description="Polar residues" evidence="2">
    <location>
        <begin position="1165"/>
        <end position="1196"/>
    </location>
</feature>
<feature type="region of interest" description="Disordered" evidence="2">
    <location>
        <begin position="1349"/>
        <end position="1375"/>
    </location>
</feature>
<dbReference type="InterPro" id="IPR026947">
    <property type="entry name" value="UBN_middle_dom"/>
</dbReference>
<dbReference type="OrthoDB" id="68076at2759"/>
<feature type="compositionally biased region" description="Low complexity" evidence="2">
    <location>
        <begin position="657"/>
        <end position="674"/>
    </location>
</feature>
<feature type="compositionally biased region" description="Polar residues" evidence="2">
    <location>
        <begin position="1107"/>
        <end position="1119"/>
    </location>
</feature>
<dbReference type="CDD" id="cd22249">
    <property type="entry name" value="UDM1_RNF168_RNF169-like"/>
    <property type="match status" value="1"/>
</dbReference>
<organism evidence="5 6">
    <name type="scientific">Acanthocheilonema viteae</name>
    <name type="common">Filarial nematode worm</name>
    <name type="synonym">Dipetalonema viteae</name>
    <dbReference type="NCBI Taxonomy" id="6277"/>
    <lineage>
        <taxon>Eukaryota</taxon>
        <taxon>Metazoa</taxon>
        <taxon>Ecdysozoa</taxon>
        <taxon>Nematoda</taxon>
        <taxon>Chromadorea</taxon>
        <taxon>Rhabditida</taxon>
        <taxon>Spirurina</taxon>
        <taxon>Spiruromorpha</taxon>
        <taxon>Filarioidea</taxon>
        <taxon>Onchocercidae</taxon>
        <taxon>Acanthocheilonema</taxon>
    </lineage>
</organism>
<keyword evidence="6" id="KW-1185">Reference proteome</keyword>
<feature type="compositionally biased region" description="Low complexity" evidence="2">
    <location>
        <begin position="525"/>
        <end position="536"/>
    </location>
</feature>
<gene>
    <name evidence="5" type="ORF">NAV_LOCUS634</name>
</gene>
<feature type="region of interest" description="Disordered" evidence="2">
    <location>
        <begin position="1209"/>
        <end position="1238"/>
    </location>
</feature>
<name>A0A498SBB6_ACAVI</name>
<dbReference type="STRING" id="6277.A0A498SBB6"/>
<dbReference type="EMBL" id="UPTC01000042">
    <property type="protein sequence ID" value="VBB25804.1"/>
    <property type="molecule type" value="Genomic_DNA"/>
</dbReference>
<protein>
    <recommendedName>
        <fullName evidence="7">Hpc2-related domain-containing protein</fullName>
    </recommendedName>
</protein>
<evidence type="ECO:0008006" key="7">
    <source>
        <dbReference type="Google" id="ProtNLM"/>
    </source>
</evidence>
<feature type="domain" description="Ubinuclein middle" evidence="4">
    <location>
        <begin position="693"/>
        <end position="802"/>
    </location>
</feature>
<feature type="region of interest" description="Disordered" evidence="2">
    <location>
        <begin position="1255"/>
        <end position="1312"/>
    </location>
</feature>
<feature type="region of interest" description="Disordered" evidence="2">
    <location>
        <begin position="1393"/>
        <end position="1423"/>
    </location>
</feature>
<feature type="region of interest" description="Disordered" evidence="2">
    <location>
        <begin position="1040"/>
        <end position="1140"/>
    </location>
</feature>
<dbReference type="InterPro" id="IPR014840">
    <property type="entry name" value="HRD"/>
</dbReference>
<dbReference type="PANTHER" id="PTHR21669:SF28">
    <property type="entry name" value="YEMANUCLEIN"/>
    <property type="match status" value="1"/>
</dbReference>
<feature type="compositionally biased region" description="Polar residues" evidence="2">
    <location>
        <begin position="1074"/>
        <end position="1099"/>
    </location>
</feature>
<evidence type="ECO:0000313" key="6">
    <source>
        <dbReference type="Proteomes" id="UP000276991"/>
    </source>
</evidence>
<evidence type="ECO:0000256" key="1">
    <source>
        <dbReference type="ARBA" id="ARBA00022553"/>
    </source>
</evidence>
<dbReference type="GO" id="GO:0006325">
    <property type="term" value="P:chromatin organization"/>
    <property type="evidence" value="ECO:0007669"/>
    <property type="project" value="TreeGrafter"/>
</dbReference>
<feature type="domain" description="Hpc2-related" evidence="3">
    <location>
        <begin position="92"/>
        <end position="137"/>
    </location>
</feature>
<dbReference type="PANTHER" id="PTHR21669">
    <property type="entry name" value="CAPZ-INTERACTING PROTEIN AND RELATED PROTEINS"/>
    <property type="match status" value="1"/>
</dbReference>
<feature type="region of interest" description="Disordered" evidence="2">
    <location>
        <begin position="160"/>
        <end position="193"/>
    </location>
</feature>
<feature type="compositionally biased region" description="Low complexity" evidence="2">
    <location>
        <begin position="1352"/>
        <end position="1363"/>
    </location>
</feature>
<feature type="region of interest" description="Disordered" evidence="2">
    <location>
        <begin position="1159"/>
        <end position="1196"/>
    </location>
</feature>
<feature type="region of interest" description="Disordered" evidence="2">
    <location>
        <begin position="966"/>
        <end position="1016"/>
    </location>
</feature>
<feature type="region of interest" description="Disordered" evidence="2">
    <location>
        <begin position="657"/>
        <end position="695"/>
    </location>
</feature>